<proteinExistence type="predicted"/>
<dbReference type="PANTHER" id="PTHR43582:SF2">
    <property type="entry name" value="LINEARMYCIN RESISTANCE ATP-BINDING PROTEIN LNRL"/>
    <property type="match status" value="1"/>
</dbReference>
<dbReference type="GO" id="GO:0016887">
    <property type="term" value="F:ATP hydrolysis activity"/>
    <property type="evidence" value="ECO:0007669"/>
    <property type="project" value="InterPro"/>
</dbReference>
<dbReference type="SUPFAM" id="SSF52540">
    <property type="entry name" value="P-loop containing nucleoside triphosphate hydrolases"/>
    <property type="match status" value="1"/>
</dbReference>
<dbReference type="EMBL" id="DSDS01000044">
    <property type="protein sequence ID" value="HET97489.1"/>
    <property type="molecule type" value="Genomic_DNA"/>
</dbReference>
<gene>
    <name evidence="4" type="ORF">ENN98_02045</name>
</gene>
<evidence type="ECO:0000313" key="4">
    <source>
        <dbReference type="EMBL" id="HET97489.1"/>
    </source>
</evidence>
<dbReference type="InterPro" id="IPR027417">
    <property type="entry name" value="P-loop_NTPase"/>
</dbReference>
<evidence type="ECO:0000256" key="2">
    <source>
        <dbReference type="ARBA" id="ARBA00022840"/>
    </source>
</evidence>
<dbReference type="AlphaFoldDB" id="A0A7C2XFF5"/>
<sequence length="247" mass="26638">MDKLLIARGLSKVYPGLTRPAVVGLDITLSSGQILGLLGPNGAGKTTSLAMLSTRLQPTSGELRIEKMAARPHKRLVRQRIGYVPQDIALYGDLTGRENLLFFGSLYGLTGERLPKRVEQCLDFVLLGKVGEQQVGTYSGGMKRRLNLAVALLAEPPILLLDEPTVGIDAQSRSLILESLATLAARGNALVYTTHYMEEVEQLCDTVIILDGGEVIARGTPAELVAREACANLGDLFLKLTGKSLRE</sequence>
<reference evidence="4" key="1">
    <citation type="journal article" date="2020" name="mSystems">
        <title>Genome- and Community-Level Interaction Insights into Carbon Utilization and Element Cycling Functions of Hydrothermarchaeota in Hydrothermal Sediment.</title>
        <authorList>
            <person name="Zhou Z."/>
            <person name="Liu Y."/>
            <person name="Xu W."/>
            <person name="Pan J."/>
            <person name="Luo Z.H."/>
            <person name="Li M."/>
        </authorList>
    </citation>
    <scope>NUCLEOTIDE SEQUENCE [LARGE SCALE GENOMIC DNA]</scope>
    <source>
        <strain evidence="4">SpSt-1224</strain>
    </source>
</reference>
<dbReference type="SMART" id="SM00382">
    <property type="entry name" value="AAA"/>
    <property type="match status" value="1"/>
</dbReference>
<dbReference type="InterPro" id="IPR003593">
    <property type="entry name" value="AAA+_ATPase"/>
</dbReference>
<feature type="domain" description="ABC transporter" evidence="3">
    <location>
        <begin position="5"/>
        <end position="237"/>
    </location>
</feature>
<dbReference type="InterPro" id="IPR003439">
    <property type="entry name" value="ABC_transporter-like_ATP-bd"/>
</dbReference>
<evidence type="ECO:0000259" key="3">
    <source>
        <dbReference type="PROSITE" id="PS50893"/>
    </source>
</evidence>
<dbReference type="InterPro" id="IPR017871">
    <property type="entry name" value="ABC_transporter-like_CS"/>
</dbReference>
<dbReference type="Gene3D" id="3.40.50.300">
    <property type="entry name" value="P-loop containing nucleotide triphosphate hydrolases"/>
    <property type="match status" value="1"/>
</dbReference>
<protein>
    <submittedName>
        <fullName evidence="4">ABC transporter ATP-binding protein</fullName>
    </submittedName>
</protein>
<dbReference type="PROSITE" id="PS50893">
    <property type="entry name" value="ABC_TRANSPORTER_2"/>
    <property type="match status" value="1"/>
</dbReference>
<keyword evidence="2 4" id="KW-0067">ATP-binding</keyword>
<keyword evidence="1" id="KW-0547">Nucleotide-binding</keyword>
<dbReference type="PANTHER" id="PTHR43582">
    <property type="entry name" value="LINEARMYCIN RESISTANCE ATP-BINDING PROTEIN LNRL"/>
    <property type="match status" value="1"/>
</dbReference>
<accession>A0A7C2XFF5</accession>
<comment type="caution">
    <text evidence="4">The sequence shown here is derived from an EMBL/GenBank/DDBJ whole genome shotgun (WGS) entry which is preliminary data.</text>
</comment>
<name>A0A7C2XFF5_9BACT</name>
<dbReference type="Pfam" id="PF00005">
    <property type="entry name" value="ABC_tran"/>
    <property type="match status" value="1"/>
</dbReference>
<evidence type="ECO:0000256" key="1">
    <source>
        <dbReference type="ARBA" id="ARBA00022741"/>
    </source>
</evidence>
<organism evidence="4">
    <name type="scientific">Desulfurivibrio alkaliphilus</name>
    <dbReference type="NCBI Taxonomy" id="427923"/>
    <lineage>
        <taxon>Bacteria</taxon>
        <taxon>Pseudomonadati</taxon>
        <taxon>Thermodesulfobacteriota</taxon>
        <taxon>Desulfobulbia</taxon>
        <taxon>Desulfobulbales</taxon>
        <taxon>Desulfobulbaceae</taxon>
        <taxon>Desulfurivibrio</taxon>
    </lineage>
</organism>
<dbReference type="PROSITE" id="PS00211">
    <property type="entry name" value="ABC_TRANSPORTER_1"/>
    <property type="match status" value="1"/>
</dbReference>
<dbReference type="Proteomes" id="UP000885986">
    <property type="component" value="Unassembled WGS sequence"/>
</dbReference>
<dbReference type="GO" id="GO:0005524">
    <property type="term" value="F:ATP binding"/>
    <property type="evidence" value="ECO:0007669"/>
    <property type="project" value="UniProtKB-KW"/>
</dbReference>